<gene>
    <name evidence="2" type="ORF">J1N35_000730</name>
</gene>
<proteinExistence type="predicted"/>
<feature type="region of interest" description="Disordered" evidence="1">
    <location>
        <begin position="41"/>
        <end position="76"/>
    </location>
</feature>
<organism evidence="2 3">
    <name type="scientific">Gossypium stocksii</name>
    <dbReference type="NCBI Taxonomy" id="47602"/>
    <lineage>
        <taxon>Eukaryota</taxon>
        <taxon>Viridiplantae</taxon>
        <taxon>Streptophyta</taxon>
        <taxon>Embryophyta</taxon>
        <taxon>Tracheophyta</taxon>
        <taxon>Spermatophyta</taxon>
        <taxon>Magnoliopsida</taxon>
        <taxon>eudicotyledons</taxon>
        <taxon>Gunneridae</taxon>
        <taxon>Pentapetalae</taxon>
        <taxon>rosids</taxon>
        <taxon>malvids</taxon>
        <taxon>Malvales</taxon>
        <taxon>Malvaceae</taxon>
        <taxon>Malvoideae</taxon>
        <taxon>Gossypium</taxon>
    </lineage>
</organism>
<reference evidence="2 3" key="1">
    <citation type="journal article" date="2021" name="Plant Biotechnol. J.">
        <title>Multi-omics assisted identification of the key and species-specific regulatory components of drought-tolerant mechanisms in Gossypium stocksii.</title>
        <authorList>
            <person name="Yu D."/>
            <person name="Ke L."/>
            <person name="Zhang D."/>
            <person name="Wu Y."/>
            <person name="Sun Y."/>
            <person name="Mei J."/>
            <person name="Sun J."/>
            <person name="Sun Y."/>
        </authorList>
    </citation>
    <scope>NUCLEOTIDE SEQUENCE [LARGE SCALE GENOMIC DNA]</scope>
    <source>
        <strain evidence="3">cv. E1</strain>
        <tissue evidence="2">Leaf</tissue>
    </source>
</reference>
<evidence type="ECO:0000313" key="3">
    <source>
        <dbReference type="Proteomes" id="UP000828251"/>
    </source>
</evidence>
<keyword evidence="3" id="KW-1185">Reference proteome</keyword>
<accession>A0A9D3WHM1</accession>
<comment type="caution">
    <text evidence="2">The sequence shown here is derived from an EMBL/GenBank/DDBJ whole genome shotgun (WGS) entry which is preliminary data.</text>
</comment>
<evidence type="ECO:0000313" key="2">
    <source>
        <dbReference type="EMBL" id="KAH1129352.1"/>
    </source>
</evidence>
<dbReference type="AlphaFoldDB" id="A0A9D3WHM1"/>
<protein>
    <submittedName>
        <fullName evidence="2">Uncharacterized protein</fullName>
    </submittedName>
</protein>
<evidence type="ECO:0000256" key="1">
    <source>
        <dbReference type="SAM" id="MobiDB-lite"/>
    </source>
</evidence>
<name>A0A9D3WHM1_9ROSI</name>
<feature type="compositionally biased region" description="Low complexity" evidence="1">
    <location>
        <begin position="43"/>
        <end position="53"/>
    </location>
</feature>
<sequence length="76" mass="8732">MHYLESCFPDFTPLRDYQQWYMWNGLPYLYGGQLMVVSSNIERQGPLQSRPRQSSPPPPPETKPTLSLSYTHSNGG</sequence>
<dbReference type="Proteomes" id="UP000828251">
    <property type="component" value="Unassembled WGS sequence"/>
</dbReference>
<feature type="compositionally biased region" description="Polar residues" evidence="1">
    <location>
        <begin position="64"/>
        <end position="76"/>
    </location>
</feature>
<dbReference type="EMBL" id="JAIQCV010000001">
    <property type="protein sequence ID" value="KAH1129352.1"/>
    <property type="molecule type" value="Genomic_DNA"/>
</dbReference>